<proteinExistence type="predicted"/>
<evidence type="ECO:0000256" key="9">
    <source>
        <dbReference type="SAM" id="Phobius"/>
    </source>
</evidence>
<feature type="coiled-coil region" evidence="8">
    <location>
        <begin position="263"/>
        <end position="290"/>
    </location>
</feature>
<evidence type="ECO:0000256" key="5">
    <source>
        <dbReference type="ARBA" id="ARBA00022989"/>
    </source>
</evidence>
<sequence length="508" mass="57686">DTQQVADMDLWWSLTLLLPLLYLTTAQNPHRRFEYKYSFKGPYLAQKDNQVPFWQYSGNAIASEESVRITPSLRSQKGQIWTKNPTNFEWWEVDFVFRVTGRGRIGADGLALWFADKPGVEGPVFGSSDKWNGLGVFFDSFDNDNKRNNPYVMAMVNDGTKVYDHEHDGLSQQLGGCLRDFRNKPFPVRAKVEYYKNILTLLIHSGMTNNDKDYEICMRAENVFLPATGYFGVSAATGGLADDHDVLKFIVSSMRSPEEMAMLQTNQEDEEKFRQEFQEYQEKTKKARDEYIAQNPDAVQKDKEEEYESWEQRELRQIFHGQSQIHEIIRQLHSKMDEIIGRQERTLGLVSAVHSGLGGQVVPTGQVPPAPVAALPGDTIRRHEVDSILNNQRDIVQTARDIKNFVNEIHQKSSQLLTNSQKPQGSVQPVGYDLHVTLNEMKEGLNIVKRDLGTANQRLSSAPGGVGCPSVSCVSTGLFIAFTVIQLVLLIGYIMYRDNKEAQAKKFY</sequence>
<evidence type="ECO:0000256" key="7">
    <source>
        <dbReference type="ARBA" id="ARBA00023157"/>
    </source>
</evidence>
<keyword evidence="3 10" id="KW-0732">Signal</keyword>
<dbReference type="InterPro" id="IPR005052">
    <property type="entry name" value="Lectin_leg"/>
</dbReference>
<reference evidence="12 13" key="1">
    <citation type="journal article" date="2024" name="BMC Genomics">
        <title>Genome assembly of redclaw crayfish (Cherax quadricarinatus) provides insights into its immune adaptation and hypoxia tolerance.</title>
        <authorList>
            <person name="Liu Z."/>
            <person name="Zheng J."/>
            <person name="Li H."/>
            <person name="Fang K."/>
            <person name="Wang S."/>
            <person name="He J."/>
            <person name="Zhou D."/>
            <person name="Weng S."/>
            <person name="Chi M."/>
            <person name="Gu Z."/>
            <person name="He J."/>
            <person name="Li F."/>
            <person name="Wang M."/>
        </authorList>
    </citation>
    <scope>NUCLEOTIDE SEQUENCE [LARGE SCALE GENOMIC DNA]</scope>
    <source>
        <strain evidence="12">ZL_2023a</strain>
    </source>
</reference>
<dbReference type="InterPro" id="IPR013320">
    <property type="entry name" value="ConA-like_dom_sf"/>
</dbReference>
<dbReference type="GO" id="GO:0033116">
    <property type="term" value="C:endoplasmic reticulum-Golgi intermediate compartment membrane"/>
    <property type="evidence" value="ECO:0007669"/>
    <property type="project" value="UniProtKB-SubCell"/>
</dbReference>
<dbReference type="GO" id="GO:0005789">
    <property type="term" value="C:endoplasmic reticulum membrane"/>
    <property type="evidence" value="ECO:0007669"/>
    <property type="project" value="TreeGrafter"/>
</dbReference>
<dbReference type="InterPro" id="IPR051136">
    <property type="entry name" value="Intracellular_Lectin-GPT"/>
</dbReference>
<evidence type="ECO:0000256" key="1">
    <source>
        <dbReference type="ARBA" id="ARBA00004151"/>
    </source>
</evidence>
<comment type="subcellular location">
    <subcellularLocation>
        <location evidence="1">Endoplasmic reticulum-Golgi intermediate compartment membrane</location>
        <topology evidence="1">Single-pass type I membrane protein</topology>
    </subcellularLocation>
</comment>
<dbReference type="GO" id="GO:0030134">
    <property type="term" value="C:COPII-coated ER to Golgi transport vesicle"/>
    <property type="evidence" value="ECO:0007669"/>
    <property type="project" value="TreeGrafter"/>
</dbReference>
<dbReference type="EMBL" id="JARKIK010000019">
    <property type="protein sequence ID" value="KAK8745592.1"/>
    <property type="molecule type" value="Genomic_DNA"/>
</dbReference>
<keyword evidence="4" id="KW-0430">Lectin</keyword>
<dbReference type="PROSITE" id="PS51328">
    <property type="entry name" value="L_LECTIN_LIKE"/>
    <property type="match status" value="1"/>
</dbReference>
<evidence type="ECO:0000313" key="13">
    <source>
        <dbReference type="Proteomes" id="UP001445076"/>
    </source>
</evidence>
<keyword evidence="5 9" id="KW-1133">Transmembrane helix</keyword>
<comment type="caution">
    <text evidence="12">The sequence shown here is derived from an EMBL/GenBank/DDBJ whole genome shotgun (WGS) entry which is preliminary data.</text>
</comment>
<keyword evidence="6 9" id="KW-0472">Membrane</keyword>
<dbReference type="CDD" id="cd06902">
    <property type="entry name" value="lectin_ERGIC-53_ERGL"/>
    <property type="match status" value="1"/>
</dbReference>
<evidence type="ECO:0000256" key="6">
    <source>
        <dbReference type="ARBA" id="ARBA00023136"/>
    </source>
</evidence>
<dbReference type="PANTHER" id="PTHR12223:SF28">
    <property type="entry name" value="LECTIN, MANNOSE BINDING 1 LIKE"/>
    <property type="match status" value="1"/>
</dbReference>
<dbReference type="FunFam" id="2.60.120.200:FF:000028">
    <property type="entry name" value="Blast:Protein ERGIC-53"/>
    <property type="match status" value="1"/>
</dbReference>
<dbReference type="PANTHER" id="PTHR12223">
    <property type="entry name" value="VESICULAR MANNOSE-BINDING LECTIN"/>
    <property type="match status" value="1"/>
</dbReference>
<evidence type="ECO:0000256" key="8">
    <source>
        <dbReference type="SAM" id="Coils"/>
    </source>
</evidence>
<dbReference type="GO" id="GO:0000139">
    <property type="term" value="C:Golgi membrane"/>
    <property type="evidence" value="ECO:0007669"/>
    <property type="project" value="TreeGrafter"/>
</dbReference>
<organism evidence="12 13">
    <name type="scientific">Cherax quadricarinatus</name>
    <name type="common">Australian red claw crayfish</name>
    <dbReference type="NCBI Taxonomy" id="27406"/>
    <lineage>
        <taxon>Eukaryota</taxon>
        <taxon>Metazoa</taxon>
        <taxon>Ecdysozoa</taxon>
        <taxon>Arthropoda</taxon>
        <taxon>Crustacea</taxon>
        <taxon>Multicrustacea</taxon>
        <taxon>Malacostraca</taxon>
        <taxon>Eumalacostraca</taxon>
        <taxon>Eucarida</taxon>
        <taxon>Decapoda</taxon>
        <taxon>Pleocyemata</taxon>
        <taxon>Astacidea</taxon>
        <taxon>Parastacoidea</taxon>
        <taxon>Parastacidae</taxon>
        <taxon>Cherax</taxon>
    </lineage>
</organism>
<dbReference type="GO" id="GO:0006888">
    <property type="term" value="P:endoplasmic reticulum to Golgi vesicle-mediated transport"/>
    <property type="evidence" value="ECO:0007669"/>
    <property type="project" value="TreeGrafter"/>
</dbReference>
<protein>
    <recommendedName>
        <fullName evidence="11">L-type lectin-like domain-containing protein</fullName>
    </recommendedName>
</protein>
<evidence type="ECO:0000256" key="10">
    <source>
        <dbReference type="SAM" id="SignalP"/>
    </source>
</evidence>
<dbReference type="GO" id="GO:0005537">
    <property type="term" value="F:D-mannose binding"/>
    <property type="evidence" value="ECO:0007669"/>
    <property type="project" value="TreeGrafter"/>
</dbReference>
<evidence type="ECO:0000259" key="11">
    <source>
        <dbReference type="PROSITE" id="PS51328"/>
    </source>
</evidence>
<evidence type="ECO:0000256" key="2">
    <source>
        <dbReference type="ARBA" id="ARBA00022692"/>
    </source>
</evidence>
<feature type="signal peptide" evidence="10">
    <location>
        <begin position="1"/>
        <end position="26"/>
    </location>
</feature>
<feature type="chain" id="PRO_5043385022" description="L-type lectin-like domain-containing protein" evidence="10">
    <location>
        <begin position="27"/>
        <end position="508"/>
    </location>
</feature>
<dbReference type="Pfam" id="PF03388">
    <property type="entry name" value="Lectin_leg-like"/>
    <property type="match status" value="1"/>
</dbReference>
<evidence type="ECO:0000313" key="12">
    <source>
        <dbReference type="EMBL" id="KAK8745592.1"/>
    </source>
</evidence>
<gene>
    <name evidence="12" type="ORF">OTU49_000277</name>
</gene>
<accession>A0AAW0XMG7</accession>
<keyword evidence="2 9" id="KW-0812">Transmembrane</keyword>
<dbReference type="Gene3D" id="2.60.120.200">
    <property type="match status" value="1"/>
</dbReference>
<feature type="transmembrane region" description="Helical" evidence="9">
    <location>
        <begin position="478"/>
        <end position="496"/>
    </location>
</feature>
<keyword evidence="8" id="KW-0175">Coiled coil</keyword>
<evidence type="ECO:0000256" key="3">
    <source>
        <dbReference type="ARBA" id="ARBA00022729"/>
    </source>
</evidence>
<dbReference type="AlphaFoldDB" id="A0AAW0XMG7"/>
<feature type="domain" description="L-type lectin-like" evidence="11">
    <location>
        <begin position="31"/>
        <end position="254"/>
    </location>
</feature>
<evidence type="ECO:0000256" key="4">
    <source>
        <dbReference type="ARBA" id="ARBA00022734"/>
    </source>
</evidence>
<dbReference type="Proteomes" id="UP001445076">
    <property type="component" value="Unassembled WGS sequence"/>
</dbReference>
<name>A0AAW0XMG7_CHEQU</name>
<keyword evidence="13" id="KW-1185">Reference proteome</keyword>
<dbReference type="SUPFAM" id="SSF49899">
    <property type="entry name" value="Concanavalin A-like lectins/glucanases"/>
    <property type="match status" value="1"/>
</dbReference>
<keyword evidence="7" id="KW-1015">Disulfide bond</keyword>
<feature type="non-terminal residue" evidence="12">
    <location>
        <position position="1"/>
    </location>
</feature>